<evidence type="ECO:0000313" key="2">
    <source>
        <dbReference type="Proteomes" id="UP000054324"/>
    </source>
</evidence>
<accession>A0A074Z621</accession>
<dbReference type="GeneID" id="20323525"/>
<organism evidence="1 2">
    <name type="scientific">Opisthorchis viverrini</name>
    <name type="common">Southeast Asian liver fluke</name>
    <dbReference type="NCBI Taxonomy" id="6198"/>
    <lineage>
        <taxon>Eukaryota</taxon>
        <taxon>Metazoa</taxon>
        <taxon>Spiralia</taxon>
        <taxon>Lophotrochozoa</taxon>
        <taxon>Platyhelminthes</taxon>
        <taxon>Trematoda</taxon>
        <taxon>Digenea</taxon>
        <taxon>Opisthorchiida</taxon>
        <taxon>Opisthorchiata</taxon>
        <taxon>Opisthorchiidae</taxon>
        <taxon>Opisthorchis</taxon>
    </lineage>
</organism>
<reference evidence="1 2" key="1">
    <citation type="submission" date="2013-11" db="EMBL/GenBank/DDBJ databases">
        <title>Opisthorchis viverrini - life in the bile duct.</title>
        <authorList>
            <person name="Young N.D."/>
            <person name="Nagarajan N."/>
            <person name="Lin S.J."/>
            <person name="Korhonen P.K."/>
            <person name="Jex A.R."/>
            <person name="Hall R.S."/>
            <person name="Safavi-Hemami H."/>
            <person name="Kaewkong W."/>
            <person name="Bertrand D."/>
            <person name="Gao S."/>
            <person name="Seet Q."/>
            <person name="Wongkham S."/>
            <person name="Teh B.T."/>
            <person name="Wongkham C."/>
            <person name="Intapan P.M."/>
            <person name="Maleewong W."/>
            <person name="Yang X."/>
            <person name="Hu M."/>
            <person name="Wang Z."/>
            <person name="Hofmann A."/>
            <person name="Sternberg P.W."/>
            <person name="Tan P."/>
            <person name="Wang J."/>
            <person name="Gasser R.B."/>
        </authorList>
    </citation>
    <scope>NUCLEOTIDE SEQUENCE [LARGE SCALE GENOMIC DNA]</scope>
</reference>
<sequence length="149" mass="17140">MDHCPLQGEANSRLDKHMDPTANKIPLSAWCKPLIRRPETIRISTSCDADVSCTFSTHPSPSHGYPYLDRKLQRAIQGRISWNIRYNRGQPKAASRLSTEVPACFLRFRRWGVRLSIGWEDFKEAAAVTMVENEDIPEYRTDEIDRPPQ</sequence>
<dbReference type="EMBL" id="KL596890">
    <property type="protein sequence ID" value="KER22591.1"/>
    <property type="molecule type" value="Genomic_DNA"/>
</dbReference>
<name>A0A074Z621_OPIVI</name>
<dbReference type="Proteomes" id="UP000054324">
    <property type="component" value="Unassembled WGS sequence"/>
</dbReference>
<gene>
    <name evidence="1" type="ORF">T265_09352</name>
</gene>
<dbReference type="KEGG" id="ovi:T265_09352"/>
<keyword evidence="2" id="KW-1185">Reference proteome</keyword>
<evidence type="ECO:0000313" key="1">
    <source>
        <dbReference type="EMBL" id="KER22591.1"/>
    </source>
</evidence>
<protein>
    <submittedName>
        <fullName evidence="1">Uncharacterized protein</fullName>
    </submittedName>
</protein>
<dbReference type="RefSeq" id="XP_009173657.1">
    <property type="nucleotide sequence ID" value="XM_009175393.1"/>
</dbReference>
<dbReference type="AlphaFoldDB" id="A0A074Z621"/>
<proteinExistence type="predicted"/>
<dbReference type="CTD" id="20323525"/>